<protein>
    <submittedName>
        <fullName evidence="1">Uncharacterized protein</fullName>
    </submittedName>
</protein>
<sequence length="263" mass="29392">MSDLRKEEVFALQVVSRVLGVEVEAYDLKGRQSAVDGLIHFSDGRTAALEISSIGAEDEAIAGYLNNRGHRRAVDGLMCLWYVQVPPNFHPADLRLLDRVLLDLERESRKTFDYRAIWDEAVNERLMGVFGSVIASGEDALHRRKPGAFIFTRSLGGFLHDGIQPLPDELARQLQTPTVQAKIRKLMATGLAERHLFLHVRPSAFSFPVYDGLAFGIDLPLLPPQLPPELSQVWLLSGWQAGGVVRAIGPNEWRRDQPYDQAS</sequence>
<comment type="caution">
    <text evidence="1">The sequence shown here is derived from an EMBL/GenBank/DDBJ whole genome shotgun (WGS) entry which is preliminary data.</text>
</comment>
<gene>
    <name evidence="1" type="ORF">GT755_22825</name>
</gene>
<accession>A0A7C9MZ12</accession>
<evidence type="ECO:0000313" key="2">
    <source>
        <dbReference type="Proteomes" id="UP000479526"/>
    </source>
</evidence>
<organism evidence="1 2">
    <name type="scientific">Herbidospora solisilvae</name>
    <dbReference type="NCBI Taxonomy" id="2696284"/>
    <lineage>
        <taxon>Bacteria</taxon>
        <taxon>Bacillati</taxon>
        <taxon>Actinomycetota</taxon>
        <taxon>Actinomycetes</taxon>
        <taxon>Streptosporangiales</taxon>
        <taxon>Streptosporangiaceae</taxon>
        <taxon>Herbidospora</taxon>
    </lineage>
</organism>
<dbReference type="Proteomes" id="UP000479526">
    <property type="component" value="Unassembled WGS sequence"/>
</dbReference>
<name>A0A7C9MZ12_9ACTN</name>
<dbReference type="AlphaFoldDB" id="A0A7C9MZ12"/>
<reference evidence="1 2" key="1">
    <citation type="submission" date="2020-01" db="EMBL/GenBank/DDBJ databases">
        <title>Herbidospora sp. NEAU-GS84 nov., a novel actinomycete isolated from soil.</title>
        <authorList>
            <person name="Han L."/>
        </authorList>
    </citation>
    <scope>NUCLEOTIDE SEQUENCE [LARGE SCALE GENOMIC DNA]</scope>
    <source>
        <strain evidence="1 2">NEAU-GS84</strain>
    </source>
</reference>
<evidence type="ECO:0000313" key="1">
    <source>
        <dbReference type="EMBL" id="NAS24511.1"/>
    </source>
</evidence>
<dbReference type="RefSeq" id="WP_161481645.1">
    <property type="nucleotide sequence ID" value="NZ_WXEW01000006.1"/>
</dbReference>
<dbReference type="EMBL" id="WXEW01000006">
    <property type="protein sequence ID" value="NAS24511.1"/>
    <property type="molecule type" value="Genomic_DNA"/>
</dbReference>
<keyword evidence="2" id="KW-1185">Reference proteome</keyword>
<proteinExistence type="predicted"/>